<keyword evidence="2" id="KW-0808">Transferase</keyword>
<dbReference type="PANTHER" id="PTHR43233:SF1">
    <property type="entry name" value="FAMILY N-ACETYLTRANSFERASE, PUTATIVE (AFU_ORTHOLOGUE AFUA_6G03350)-RELATED"/>
    <property type="match status" value="1"/>
</dbReference>
<dbReference type="CDD" id="cd04301">
    <property type="entry name" value="NAT_SF"/>
    <property type="match status" value="1"/>
</dbReference>
<dbReference type="GO" id="GO:0016747">
    <property type="term" value="F:acyltransferase activity, transferring groups other than amino-acyl groups"/>
    <property type="evidence" value="ECO:0007669"/>
    <property type="project" value="InterPro"/>
</dbReference>
<organism evidence="2 3">
    <name type="scientific">Cohnella cholangitidis</name>
    <dbReference type="NCBI Taxonomy" id="2598458"/>
    <lineage>
        <taxon>Bacteria</taxon>
        <taxon>Bacillati</taxon>
        <taxon>Bacillota</taxon>
        <taxon>Bacilli</taxon>
        <taxon>Bacillales</taxon>
        <taxon>Paenibacillaceae</taxon>
        <taxon>Cohnella</taxon>
    </lineage>
</organism>
<dbReference type="InterPro" id="IPR016181">
    <property type="entry name" value="Acyl_CoA_acyltransferase"/>
</dbReference>
<dbReference type="Pfam" id="PF13673">
    <property type="entry name" value="Acetyltransf_10"/>
    <property type="match status" value="1"/>
</dbReference>
<dbReference type="Gene3D" id="3.40.630.30">
    <property type="match status" value="1"/>
</dbReference>
<accession>A0A7G5C4P1</accession>
<dbReference type="PANTHER" id="PTHR43233">
    <property type="entry name" value="FAMILY N-ACETYLTRANSFERASE, PUTATIVE (AFU_ORTHOLOGUE AFUA_6G03350)-RELATED"/>
    <property type="match status" value="1"/>
</dbReference>
<feature type="domain" description="N-acetyltransferase" evidence="1">
    <location>
        <begin position="8"/>
        <end position="137"/>
    </location>
</feature>
<evidence type="ECO:0000313" key="3">
    <source>
        <dbReference type="Proteomes" id="UP000515679"/>
    </source>
</evidence>
<dbReference type="PROSITE" id="PS51186">
    <property type="entry name" value="GNAT"/>
    <property type="match status" value="1"/>
</dbReference>
<sequence>MCSALRTIEYKINEPLQARDVSEVFRGSGIKRPADDLVRIQRMIDNADINVSAWDGTRLIGVARAITDYAYCCYLSDLAVRGEYQKAGIGKELVRIVREQIGEEVSLLLLSAPSAMDYYPRIGFEKKDNAFIVPRTR</sequence>
<gene>
    <name evidence="2" type="ORF">FPL14_25680</name>
</gene>
<dbReference type="EMBL" id="CP041969">
    <property type="protein sequence ID" value="QMV44175.1"/>
    <property type="molecule type" value="Genomic_DNA"/>
</dbReference>
<keyword evidence="3" id="KW-1185">Reference proteome</keyword>
<evidence type="ECO:0000259" key="1">
    <source>
        <dbReference type="PROSITE" id="PS51186"/>
    </source>
</evidence>
<proteinExistence type="predicted"/>
<dbReference type="SUPFAM" id="SSF55729">
    <property type="entry name" value="Acyl-CoA N-acyltransferases (Nat)"/>
    <property type="match status" value="1"/>
</dbReference>
<dbReference type="InterPro" id="IPR053144">
    <property type="entry name" value="Acetyltransferase_Butenolide"/>
</dbReference>
<protein>
    <submittedName>
        <fullName evidence="2">GNAT family N-acetyltransferase</fullName>
    </submittedName>
</protein>
<dbReference type="KEGG" id="cchl:FPL14_25680"/>
<evidence type="ECO:0000313" key="2">
    <source>
        <dbReference type="EMBL" id="QMV44175.1"/>
    </source>
</evidence>
<dbReference type="AlphaFoldDB" id="A0A7G5C4P1"/>
<reference evidence="2 3" key="1">
    <citation type="submission" date="2019-07" db="EMBL/GenBank/DDBJ databases">
        <authorList>
            <person name="Kim J.K."/>
            <person name="Cheong H.-M."/>
            <person name="Choi Y."/>
            <person name="Hwang K.J."/>
            <person name="Lee S."/>
            <person name="Choi C."/>
        </authorList>
    </citation>
    <scope>NUCLEOTIDE SEQUENCE [LARGE SCALE GENOMIC DNA]</scope>
    <source>
        <strain evidence="2 3">KS 22</strain>
    </source>
</reference>
<dbReference type="Proteomes" id="UP000515679">
    <property type="component" value="Chromosome"/>
</dbReference>
<name>A0A7G5C4P1_9BACL</name>
<dbReference type="InterPro" id="IPR000182">
    <property type="entry name" value="GNAT_dom"/>
</dbReference>